<dbReference type="Proteomes" id="UP000317243">
    <property type="component" value="Unassembled WGS sequence"/>
</dbReference>
<keyword evidence="1" id="KW-1133">Transmembrane helix</keyword>
<sequence>MIRFGRIALFVVSLPFGLLIALVLSLLMGAIWILLANGNDPKPDERFTTIGVMSIPWIALWGWAYHMCRGVGN</sequence>
<organism evidence="2 3">
    <name type="scientific">Thalassoglobus neptunius</name>
    <dbReference type="NCBI Taxonomy" id="1938619"/>
    <lineage>
        <taxon>Bacteria</taxon>
        <taxon>Pseudomonadati</taxon>
        <taxon>Planctomycetota</taxon>
        <taxon>Planctomycetia</taxon>
        <taxon>Planctomycetales</taxon>
        <taxon>Planctomycetaceae</taxon>
        <taxon>Thalassoglobus</taxon>
    </lineage>
</organism>
<feature type="transmembrane region" description="Helical" evidence="1">
    <location>
        <begin position="47"/>
        <end position="65"/>
    </location>
</feature>
<gene>
    <name evidence="2" type="ORF">KOR42_23740</name>
</gene>
<evidence type="ECO:0000313" key="3">
    <source>
        <dbReference type="Proteomes" id="UP000317243"/>
    </source>
</evidence>
<dbReference type="EMBL" id="SIHI01000001">
    <property type="protein sequence ID" value="TWT58987.1"/>
    <property type="molecule type" value="Genomic_DNA"/>
</dbReference>
<accession>A0A5C5X794</accession>
<evidence type="ECO:0000313" key="2">
    <source>
        <dbReference type="EMBL" id="TWT58987.1"/>
    </source>
</evidence>
<dbReference type="RefSeq" id="WP_146509749.1">
    <property type="nucleotide sequence ID" value="NZ_SIHI01000001.1"/>
</dbReference>
<evidence type="ECO:0000256" key="1">
    <source>
        <dbReference type="SAM" id="Phobius"/>
    </source>
</evidence>
<reference evidence="2 3" key="1">
    <citation type="submission" date="2019-02" db="EMBL/GenBank/DDBJ databases">
        <title>Deep-cultivation of Planctomycetes and their phenomic and genomic characterization uncovers novel biology.</title>
        <authorList>
            <person name="Wiegand S."/>
            <person name="Jogler M."/>
            <person name="Boedeker C."/>
            <person name="Pinto D."/>
            <person name="Vollmers J."/>
            <person name="Rivas-Marin E."/>
            <person name="Kohn T."/>
            <person name="Peeters S.H."/>
            <person name="Heuer A."/>
            <person name="Rast P."/>
            <person name="Oberbeckmann S."/>
            <person name="Bunk B."/>
            <person name="Jeske O."/>
            <person name="Meyerdierks A."/>
            <person name="Storesund J.E."/>
            <person name="Kallscheuer N."/>
            <person name="Luecker S."/>
            <person name="Lage O.M."/>
            <person name="Pohl T."/>
            <person name="Merkel B.J."/>
            <person name="Hornburger P."/>
            <person name="Mueller R.-W."/>
            <person name="Bruemmer F."/>
            <person name="Labrenz M."/>
            <person name="Spormann A.M."/>
            <person name="Op Den Camp H."/>
            <person name="Overmann J."/>
            <person name="Amann R."/>
            <person name="Jetten M.S.M."/>
            <person name="Mascher T."/>
            <person name="Medema M.H."/>
            <person name="Devos D.P."/>
            <person name="Kaster A.-K."/>
            <person name="Ovreas L."/>
            <person name="Rohde M."/>
            <person name="Galperin M.Y."/>
            <person name="Jogler C."/>
        </authorList>
    </citation>
    <scope>NUCLEOTIDE SEQUENCE [LARGE SCALE GENOMIC DNA]</scope>
    <source>
        <strain evidence="2 3">KOR42</strain>
    </source>
</reference>
<proteinExistence type="predicted"/>
<feature type="transmembrane region" description="Helical" evidence="1">
    <location>
        <begin position="7"/>
        <end position="35"/>
    </location>
</feature>
<comment type="caution">
    <text evidence="2">The sequence shown here is derived from an EMBL/GenBank/DDBJ whole genome shotgun (WGS) entry which is preliminary data.</text>
</comment>
<name>A0A5C5X794_9PLAN</name>
<keyword evidence="1" id="KW-0472">Membrane</keyword>
<dbReference type="AlphaFoldDB" id="A0A5C5X794"/>
<protein>
    <submittedName>
        <fullName evidence="2">Uncharacterized protein</fullName>
    </submittedName>
</protein>
<keyword evidence="1" id="KW-0812">Transmembrane</keyword>
<keyword evidence="3" id="KW-1185">Reference proteome</keyword>